<dbReference type="Proteomes" id="UP000521676">
    <property type="component" value="Unassembled WGS sequence"/>
</dbReference>
<proteinExistence type="predicted"/>
<reference evidence="1 3" key="1">
    <citation type="submission" date="2020-06" db="EMBL/GenBank/DDBJ databases">
        <title>Anoxygenic phototrophic Chloroflexota member uses a Type I reaction center.</title>
        <authorList>
            <person name="Tsuji J.M."/>
            <person name="Shaw N.A."/>
            <person name="Nagashima S."/>
            <person name="Venkiteswaran J."/>
            <person name="Schiff S.L."/>
            <person name="Hanada S."/>
            <person name="Tank M."/>
            <person name="Neufeld J.D."/>
        </authorList>
    </citation>
    <scope>NUCLEOTIDE SEQUENCE [LARGE SCALE GENOMIC DNA]</scope>
    <source>
        <strain evidence="1">L227-S17</strain>
    </source>
</reference>
<keyword evidence="4" id="KW-1185">Reference proteome</keyword>
<evidence type="ECO:0000313" key="2">
    <source>
        <dbReference type="EMBL" id="WJW67124.1"/>
    </source>
</evidence>
<evidence type="ECO:0000313" key="1">
    <source>
        <dbReference type="EMBL" id="NWJ45248.1"/>
    </source>
</evidence>
<sequence length="156" mass="17894">MSQEQDLERKQHRKFAVACFNLTWSLMEQKERSEADDDRMLHTAFASRFHWGEIGTPLEFARGEWLLSRVYTVLLQPDPALLHAHKSLAICLENGYGDFDLAYAYEALARAYALLGHKDKLGLNLNLAKEAGKKIAEQDDKDIFYSDLKTIPGYEE</sequence>
<dbReference type="Proteomes" id="UP001431572">
    <property type="component" value="Chromosome 1"/>
</dbReference>
<reference evidence="2" key="2">
    <citation type="journal article" date="2024" name="Nature">
        <title>Anoxygenic phototroph of the Chloroflexota uses a type I reaction centre.</title>
        <authorList>
            <person name="Tsuji J.M."/>
            <person name="Shaw N.A."/>
            <person name="Nagashima S."/>
            <person name="Venkiteswaran J.J."/>
            <person name="Schiff S.L."/>
            <person name="Watanabe T."/>
            <person name="Fukui M."/>
            <person name="Hanada S."/>
            <person name="Tank M."/>
            <person name="Neufeld J.D."/>
        </authorList>
    </citation>
    <scope>NUCLEOTIDE SEQUENCE</scope>
    <source>
        <strain evidence="2">L227-S17</strain>
    </source>
</reference>
<dbReference type="EMBL" id="CP128399">
    <property type="protein sequence ID" value="WJW67124.1"/>
    <property type="molecule type" value="Genomic_DNA"/>
</dbReference>
<dbReference type="RefSeq" id="WP_341469019.1">
    <property type="nucleotide sequence ID" value="NZ_CP128399.1"/>
</dbReference>
<organism evidence="1 3">
    <name type="scientific">Candidatus Chlorohelix allophototropha</name>
    <dbReference type="NCBI Taxonomy" id="3003348"/>
    <lineage>
        <taxon>Bacteria</taxon>
        <taxon>Bacillati</taxon>
        <taxon>Chloroflexota</taxon>
        <taxon>Chloroflexia</taxon>
        <taxon>Candidatus Chloroheliales</taxon>
        <taxon>Candidatus Chloroheliaceae</taxon>
        <taxon>Candidatus Chlorohelix</taxon>
    </lineage>
</organism>
<gene>
    <name evidence="1" type="ORF">HXX08_05150</name>
    <name evidence="2" type="ORF">OZ401_000379</name>
</gene>
<dbReference type="AlphaFoldDB" id="A0A8T7LT88"/>
<accession>A0A8T7LT88</accession>
<evidence type="ECO:0000313" key="3">
    <source>
        <dbReference type="Proteomes" id="UP000521676"/>
    </source>
</evidence>
<name>A0A8T7LT88_9CHLR</name>
<evidence type="ECO:0000313" key="4">
    <source>
        <dbReference type="Proteomes" id="UP001431572"/>
    </source>
</evidence>
<protein>
    <submittedName>
        <fullName evidence="1">Uncharacterized protein</fullName>
    </submittedName>
</protein>
<dbReference type="EMBL" id="JACATZ010000001">
    <property type="protein sequence ID" value="NWJ45248.1"/>
    <property type="molecule type" value="Genomic_DNA"/>
</dbReference>